<evidence type="ECO:0000313" key="2">
    <source>
        <dbReference type="Proteomes" id="UP000437131"/>
    </source>
</evidence>
<proteinExistence type="predicted"/>
<protein>
    <submittedName>
        <fullName evidence="1">Endonuclease</fullName>
    </submittedName>
</protein>
<organism evidence="1 2">
    <name type="scientific">Cyanobacterium aponinum 0216</name>
    <dbReference type="NCBI Taxonomy" id="2676140"/>
    <lineage>
        <taxon>Bacteria</taxon>
        <taxon>Bacillati</taxon>
        <taxon>Cyanobacteriota</taxon>
        <taxon>Cyanophyceae</taxon>
        <taxon>Oscillatoriophycideae</taxon>
        <taxon>Chroococcales</taxon>
        <taxon>Geminocystaceae</taxon>
        <taxon>Cyanobacterium</taxon>
    </lineage>
</organism>
<reference evidence="1 2" key="1">
    <citation type="submission" date="2019-11" db="EMBL/GenBank/DDBJ databases">
        <title>Isolation of a new High Light Tolerant Cyanobacteria.</title>
        <authorList>
            <person name="Dobson Z."/>
            <person name="Vaughn N."/>
            <person name="Vaughn M."/>
            <person name="Fromme P."/>
            <person name="Mazor Y."/>
        </authorList>
    </citation>
    <scope>NUCLEOTIDE SEQUENCE [LARGE SCALE GENOMIC DNA]</scope>
    <source>
        <strain evidence="1 2">0216</strain>
    </source>
</reference>
<gene>
    <name evidence="1" type="ORF">GGC33_14775</name>
</gene>
<keyword evidence="1" id="KW-0378">Hydrolase</keyword>
<evidence type="ECO:0000313" key="1">
    <source>
        <dbReference type="EMBL" id="MTF40184.1"/>
    </source>
</evidence>
<dbReference type="AlphaFoldDB" id="A0A844GUP0"/>
<sequence>MSKYKYDAIIETVFFNNYKEGDEKVSFVREELAKACDTLNISRIKNLGDIPYKYRFRKDLPDSIKNKAPENTDWIIIGTGRASYEFRQATPGKIEVTKNRQLIKIPDATPEIVKRYAPGMDEQALLTKVRYNRLIDLFTGLTCYSIQNHLRTSIDTIGQIEIDEIYLGINKRGAHFVLPCQAKSPGDSFGIVQVMQDIEFCKIRYPNLICKPIALQFLSDNDVAILELSVEESQEKLRLSVVEEKHYQLVLKNDISEQEIKNICEQEE</sequence>
<dbReference type="EMBL" id="WMIA01000022">
    <property type="protein sequence ID" value="MTF40184.1"/>
    <property type="molecule type" value="Genomic_DNA"/>
</dbReference>
<dbReference type="Proteomes" id="UP000437131">
    <property type="component" value="Unassembled WGS sequence"/>
</dbReference>
<dbReference type="RefSeq" id="WP_155084455.1">
    <property type="nucleotide sequence ID" value="NZ_WMIA01000022.1"/>
</dbReference>
<name>A0A844GUP0_9CHRO</name>
<keyword evidence="1" id="KW-0255">Endonuclease</keyword>
<keyword evidence="1" id="KW-0540">Nuclease</keyword>
<comment type="caution">
    <text evidence="1">The sequence shown here is derived from an EMBL/GenBank/DDBJ whole genome shotgun (WGS) entry which is preliminary data.</text>
</comment>
<accession>A0A844GUP0</accession>
<dbReference type="GO" id="GO:0004519">
    <property type="term" value="F:endonuclease activity"/>
    <property type="evidence" value="ECO:0007669"/>
    <property type="project" value="UniProtKB-KW"/>
</dbReference>